<gene>
    <name evidence="1" type="ORF">G8O30_04125</name>
</gene>
<dbReference type="Proteomes" id="UP000593626">
    <property type="component" value="Chromosome"/>
</dbReference>
<dbReference type="RefSeq" id="WP_239673727.1">
    <property type="nucleotide sequence ID" value="NZ_CP049742.1"/>
</dbReference>
<name>A0A7S8CA32_9BACI</name>
<evidence type="ECO:0000313" key="1">
    <source>
        <dbReference type="EMBL" id="QPC46201.1"/>
    </source>
</evidence>
<keyword evidence="2" id="KW-1185">Reference proteome</keyword>
<evidence type="ECO:0000313" key="2">
    <source>
        <dbReference type="Proteomes" id="UP000593626"/>
    </source>
</evidence>
<protein>
    <submittedName>
        <fullName evidence="1">Uncharacterized protein</fullName>
    </submittedName>
</protein>
<dbReference type="AlphaFoldDB" id="A0A7S8CA32"/>
<dbReference type="EMBL" id="CP049742">
    <property type="protein sequence ID" value="QPC46201.1"/>
    <property type="molecule type" value="Genomic_DNA"/>
</dbReference>
<accession>A0A7S8CA32</accession>
<organism evidence="1 2">
    <name type="scientific">Mangrovibacillus cuniculi</name>
    <dbReference type="NCBI Taxonomy" id="2593652"/>
    <lineage>
        <taxon>Bacteria</taxon>
        <taxon>Bacillati</taxon>
        <taxon>Bacillota</taxon>
        <taxon>Bacilli</taxon>
        <taxon>Bacillales</taxon>
        <taxon>Bacillaceae</taxon>
        <taxon>Mangrovibacillus</taxon>
    </lineage>
</organism>
<reference evidence="1 2" key="1">
    <citation type="submission" date="2019-07" db="EMBL/GenBank/DDBJ databases">
        <title>Genome sequence of 2 isolates from Red Sea Mangroves.</title>
        <authorList>
            <person name="Sefrji F."/>
            <person name="Michoud G."/>
            <person name="Merlino G."/>
            <person name="Daffonchio D."/>
        </authorList>
    </citation>
    <scope>NUCLEOTIDE SEQUENCE [LARGE SCALE GENOMIC DNA]</scope>
    <source>
        <strain evidence="1 2">R1DC41</strain>
    </source>
</reference>
<sequence length="64" mass="7371">MKKMIQASKKTESVEQQVATLKLELNYELAVLFEAMQENNLTQKDASIATLKRIRNELNVYKAL</sequence>
<proteinExistence type="predicted"/>
<dbReference type="KEGG" id="mcui:G8O30_04125"/>